<dbReference type="AlphaFoldDB" id="A0A0L6VUD5"/>
<protein>
    <submittedName>
        <fullName evidence="1">Uncharacterized protein</fullName>
    </submittedName>
</protein>
<dbReference type="Proteomes" id="UP000037035">
    <property type="component" value="Unassembled WGS sequence"/>
</dbReference>
<reference evidence="1 2" key="1">
    <citation type="submission" date="2015-08" db="EMBL/GenBank/DDBJ databases">
        <title>Next Generation Sequencing and Analysis of the Genome of Puccinia sorghi L Schw, the Causal Agent of Maize Common Rust.</title>
        <authorList>
            <person name="Rochi L."/>
            <person name="Burguener G."/>
            <person name="Darino M."/>
            <person name="Turjanski A."/>
            <person name="Kreff E."/>
            <person name="Dieguez M.J."/>
            <person name="Sacco F."/>
        </authorList>
    </citation>
    <scope>NUCLEOTIDE SEQUENCE [LARGE SCALE GENOMIC DNA]</scope>
    <source>
        <strain evidence="1 2">RO10H11247</strain>
    </source>
</reference>
<name>A0A0L6VUD5_9BASI</name>
<dbReference type="VEuPathDB" id="FungiDB:VP01_10981g1"/>
<organism evidence="1 2">
    <name type="scientific">Puccinia sorghi</name>
    <dbReference type="NCBI Taxonomy" id="27349"/>
    <lineage>
        <taxon>Eukaryota</taxon>
        <taxon>Fungi</taxon>
        <taxon>Dikarya</taxon>
        <taxon>Basidiomycota</taxon>
        <taxon>Pucciniomycotina</taxon>
        <taxon>Pucciniomycetes</taxon>
        <taxon>Pucciniales</taxon>
        <taxon>Pucciniaceae</taxon>
        <taxon>Puccinia</taxon>
    </lineage>
</organism>
<keyword evidence="2" id="KW-1185">Reference proteome</keyword>
<comment type="caution">
    <text evidence="1">The sequence shown here is derived from an EMBL/GenBank/DDBJ whole genome shotgun (WGS) entry which is preliminary data.</text>
</comment>
<sequence>MDHNVQLRTVLNSKLNPSIHNNVINHQNEKDLCVIWASIMELFASSQPSNQARVFKELLRLKFNINDITGFITNVKTTLARFHKIGFNLPDDIVNYLILDKLVMVK</sequence>
<feature type="non-terminal residue" evidence="1">
    <location>
        <position position="106"/>
    </location>
</feature>
<accession>A0A0L6VUD5</accession>
<evidence type="ECO:0000313" key="1">
    <source>
        <dbReference type="EMBL" id="KNZ63825.1"/>
    </source>
</evidence>
<dbReference type="OrthoDB" id="2503017at2759"/>
<proteinExistence type="predicted"/>
<gene>
    <name evidence="1" type="ORF">VP01_10981g1</name>
</gene>
<dbReference type="EMBL" id="LAVV01001089">
    <property type="protein sequence ID" value="KNZ63825.1"/>
    <property type="molecule type" value="Genomic_DNA"/>
</dbReference>
<evidence type="ECO:0000313" key="2">
    <source>
        <dbReference type="Proteomes" id="UP000037035"/>
    </source>
</evidence>